<gene>
    <name evidence="5" type="ORF">FFLO_03215</name>
</gene>
<protein>
    <recommendedName>
        <fullName evidence="7">Afadin and alpha-actinin-binding-domain-containing protein</fullName>
    </recommendedName>
</protein>
<evidence type="ECO:0000313" key="5">
    <source>
        <dbReference type="EMBL" id="KAG7548923.1"/>
    </source>
</evidence>
<feature type="compositionally biased region" description="Low complexity" evidence="4">
    <location>
        <begin position="609"/>
        <end position="618"/>
    </location>
</feature>
<accession>A0A8K0NR27</accession>
<evidence type="ECO:0000313" key="6">
    <source>
        <dbReference type="Proteomes" id="UP000812966"/>
    </source>
</evidence>
<proteinExistence type="inferred from homology"/>
<reference evidence="5" key="1">
    <citation type="submission" date="2020-04" db="EMBL/GenBank/DDBJ databases">
        <title>Analysis of mating type loci in Filobasidium floriforme.</title>
        <authorList>
            <person name="Nowrousian M."/>
        </authorList>
    </citation>
    <scope>NUCLEOTIDE SEQUENCE</scope>
    <source>
        <strain evidence="5">CBS 6242</strain>
    </source>
</reference>
<evidence type="ECO:0008006" key="7">
    <source>
        <dbReference type="Google" id="ProtNLM"/>
    </source>
</evidence>
<feature type="compositionally biased region" description="Acidic residues" evidence="4">
    <location>
        <begin position="590"/>
        <end position="608"/>
    </location>
</feature>
<feature type="coiled-coil region" evidence="3">
    <location>
        <begin position="323"/>
        <end position="350"/>
    </location>
</feature>
<feature type="compositionally biased region" description="Polar residues" evidence="4">
    <location>
        <begin position="638"/>
        <end position="648"/>
    </location>
</feature>
<feature type="compositionally biased region" description="Low complexity" evidence="4">
    <location>
        <begin position="540"/>
        <end position="550"/>
    </location>
</feature>
<feature type="region of interest" description="Disordered" evidence="4">
    <location>
        <begin position="450"/>
        <end position="568"/>
    </location>
</feature>
<evidence type="ECO:0000256" key="3">
    <source>
        <dbReference type="SAM" id="Coils"/>
    </source>
</evidence>
<organism evidence="5 6">
    <name type="scientific">Filobasidium floriforme</name>
    <dbReference type="NCBI Taxonomy" id="5210"/>
    <lineage>
        <taxon>Eukaryota</taxon>
        <taxon>Fungi</taxon>
        <taxon>Dikarya</taxon>
        <taxon>Basidiomycota</taxon>
        <taxon>Agaricomycotina</taxon>
        <taxon>Tremellomycetes</taxon>
        <taxon>Filobasidiales</taxon>
        <taxon>Filobasidiaceae</taxon>
        <taxon>Filobasidium</taxon>
    </lineage>
</organism>
<comment type="caution">
    <text evidence="5">The sequence shown here is derived from an EMBL/GenBank/DDBJ whole genome shotgun (WGS) entry which is preliminary data.</text>
</comment>
<feature type="coiled-coil region" evidence="3">
    <location>
        <begin position="393"/>
        <end position="420"/>
    </location>
</feature>
<feature type="compositionally biased region" description="Low complexity" evidence="4">
    <location>
        <begin position="463"/>
        <end position="497"/>
    </location>
</feature>
<name>A0A8K0NR27_9TREE</name>
<sequence length="733" mass="80193">MPSASGEKSPSSERREPSNLVALNAQLYAQGITKSALKLDGLSSKHRDNVIRILQGMLQKRTEDLERTETISTAHRVLSYDHERLCGMHKKLKGRVIAAEKDKEGTKAQMTDLTVKLQREQAAHKFTKDEAQKAKNALAFVRTQAQHDAKKRDAQLEKTLQQWQRLCNDNARVSTASNRGGMLLLNPIDPVQQIPRADSFWDPAINELNQTIISLQEECEAFRHVTLSTANQLQGVLAIASGGPEPARLTPSAFFSAHQSINSSQISSSTSHPLSADTRLRELINKLKSRVEAEVTEKRETARLYQSELDLETLEGERVERVKELMRSRMQDVEKQLVNARQAAQEAQELVLEYAKTSGKPIPVLKHVIDAEESDNDETASRTEEFATAMAAATITDEDKEQLEAEKAAVETERRRMTEGLVRLAQERAVFEAERAAYLEDKRARELEELLREPSKRSPEPSPSSSTSSTTVTTDSSLSQSAPPSTPSRRSASLSTESSRDNSIPHYPPTSAHRLLTPIRSKSLPSVSSPLAGGSRRPDSSSPSKAASPALKRRARKGPATPLARYVSHKIVAEKLASAKKARKLKFDVEDPAEEVVDIQEDAEDAADAADAADTAEGPDARPDSTVSAPTEKRAAALTTSTRDNALSRTRPALMTSKDRLSSLKTTSSRPRVVSPTKATARSISGGRSYMTSTASSAHREGTLKSIPAVKKLEVGQASGMGPARALKKASFR</sequence>
<dbReference type="EMBL" id="JABELV010000057">
    <property type="protein sequence ID" value="KAG7548923.1"/>
    <property type="molecule type" value="Genomic_DNA"/>
</dbReference>
<dbReference type="AlphaFoldDB" id="A0A8K0NR27"/>
<evidence type="ECO:0000256" key="1">
    <source>
        <dbReference type="ARBA" id="ARBA00009291"/>
    </source>
</evidence>
<dbReference type="InterPro" id="IPR021622">
    <property type="entry name" value="Afadin/alpha-actinin-bd"/>
</dbReference>
<evidence type="ECO:0000256" key="2">
    <source>
        <dbReference type="ARBA" id="ARBA00023054"/>
    </source>
</evidence>
<evidence type="ECO:0000256" key="4">
    <source>
        <dbReference type="SAM" id="MobiDB-lite"/>
    </source>
</evidence>
<feature type="region of interest" description="Disordered" evidence="4">
    <location>
        <begin position="581"/>
        <end position="703"/>
    </location>
</feature>
<keyword evidence="6" id="KW-1185">Reference proteome</keyword>
<comment type="similarity">
    <text evidence="1">Belongs to the ADIP family.</text>
</comment>
<dbReference type="Pfam" id="PF11559">
    <property type="entry name" value="ADIP"/>
    <property type="match status" value="1"/>
</dbReference>
<feature type="compositionally biased region" description="Basic and acidic residues" evidence="4">
    <location>
        <begin position="450"/>
        <end position="459"/>
    </location>
</feature>
<dbReference type="Proteomes" id="UP000812966">
    <property type="component" value="Unassembled WGS sequence"/>
</dbReference>
<keyword evidence="2 3" id="KW-0175">Coiled coil</keyword>